<keyword evidence="2 7" id="KW-0378">Hydrolase</keyword>
<keyword evidence="3" id="KW-0326">Glycosidase</keyword>
<dbReference type="CDD" id="cd18622">
    <property type="entry name" value="GH32_Inu-like"/>
    <property type="match status" value="1"/>
</dbReference>
<dbReference type="InterPro" id="IPR023296">
    <property type="entry name" value="Glyco_hydro_beta-prop_sf"/>
</dbReference>
<dbReference type="SMART" id="SM00640">
    <property type="entry name" value="Glyco_32"/>
    <property type="match status" value="1"/>
</dbReference>
<organism evidence="7 8">
    <name type="scientific">Lactobacillus amylovorus (strain GRL 1112)</name>
    <dbReference type="NCBI Taxonomy" id="695560"/>
    <lineage>
        <taxon>Bacteria</taxon>
        <taxon>Bacillati</taxon>
        <taxon>Bacillota</taxon>
        <taxon>Bacilli</taxon>
        <taxon>Lactobacillales</taxon>
        <taxon>Lactobacillaceae</taxon>
        <taxon>Lactobacillus</taxon>
    </lineage>
</organism>
<evidence type="ECO:0000313" key="8">
    <source>
        <dbReference type="Proteomes" id="UP000007033"/>
    </source>
</evidence>
<dbReference type="InterPro" id="IPR025883">
    <property type="entry name" value="Cadherin-like_domain"/>
</dbReference>
<dbReference type="InterPro" id="IPR003343">
    <property type="entry name" value="Big_2"/>
</dbReference>
<accession>E4SLR0</accession>
<dbReference type="PANTHER" id="PTHR42800:SF1">
    <property type="entry name" value="EXOINULINASE INUD (AFU_ORTHOLOGUE AFUA_5G00480)"/>
    <property type="match status" value="1"/>
</dbReference>
<dbReference type="Pfam" id="PF02368">
    <property type="entry name" value="Big_2"/>
    <property type="match status" value="1"/>
</dbReference>
<dbReference type="SUPFAM" id="SSF75005">
    <property type="entry name" value="Arabinanase/levansucrase/invertase"/>
    <property type="match status" value="1"/>
</dbReference>
<dbReference type="InterPro" id="IPR008964">
    <property type="entry name" value="Invasin/intimin_cell_adhesion"/>
</dbReference>
<feature type="compositionally biased region" description="Low complexity" evidence="4">
    <location>
        <begin position="74"/>
        <end position="108"/>
    </location>
</feature>
<dbReference type="HOGENOM" id="CLU_005855_0_0_9"/>
<proteinExistence type="inferred from homology"/>
<feature type="compositionally biased region" description="Polar residues" evidence="4">
    <location>
        <begin position="109"/>
        <end position="123"/>
    </location>
</feature>
<dbReference type="CAZy" id="CBM66">
    <property type="family name" value="Carbohydrate-Binding Module Family 66"/>
</dbReference>
<dbReference type="GO" id="GO:0004575">
    <property type="term" value="F:sucrose alpha-glucosidase activity"/>
    <property type="evidence" value="ECO:0007669"/>
    <property type="project" value="TreeGrafter"/>
</dbReference>
<dbReference type="Pfam" id="PF00251">
    <property type="entry name" value="Glyco_hydro_32N"/>
    <property type="match status" value="1"/>
</dbReference>
<dbReference type="SUPFAM" id="SSF49899">
    <property type="entry name" value="Concanavalin A-like lectins/glucanases"/>
    <property type="match status" value="2"/>
</dbReference>
<comment type="similarity">
    <text evidence="1">Belongs to the glycosyl hydrolase 32 family.</text>
</comment>
<evidence type="ECO:0000256" key="3">
    <source>
        <dbReference type="ARBA" id="ARBA00023295"/>
    </source>
</evidence>
<dbReference type="SUPFAM" id="SSF49373">
    <property type="entry name" value="Invasin/intimin cell-adhesion fragments"/>
    <property type="match status" value="1"/>
</dbReference>
<reference evidence="7 8" key="1">
    <citation type="journal article" date="2011" name="J. Bacteriol.">
        <title>Genome sequence of Lactobacillus amylovorus GRL1112.</title>
        <authorList>
            <person name="Kant R."/>
            <person name="Paulin L."/>
            <person name="Alatalo E."/>
            <person name="de Vos W.M."/>
            <person name="Palva A."/>
        </authorList>
    </citation>
    <scope>NUCLEOTIDE SEQUENCE [LARGE SCALE GENOMIC DNA]</scope>
    <source>
        <strain evidence="7 8">GRL 1112</strain>
    </source>
</reference>
<feature type="domain" description="BIG2" evidence="6">
    <location>
        <begin position="899"/>
        <end position="980"/>
    </location>
</feature>
<dbReference type="Pfam" id="PF12733">
    <property type="entry name" value="Cadherin-like"/>
    <property type="match status" value="1"/>
</dbReference>
<sequence>MSHKFNNYGLVTSFAAATLLSLCLTSNGNVKADTQSPVNIEQKNKSAELIKQNSDISTSAQQHNKNANGKTEDTSTQSTSTDLQNTNGKTEDTSTQSTSTDLQNTNTQKSFKNQSQEPESSTKAGEVKTLKDFTFSQNGKWSEQKDGIHSDARGQGDSFAYTKVKGDNFMYSADVIFQTNQGAAAITFRGNNDPDNKDGYAVNVDASSHKAKFWRWHDNKDYQLIDERDVKQTADNTYNLKVVANGHWLEYFVNDVLVASNGDYTLQKGDKGQPSVTNNGYFGLLNWNSNVIFKNVRYTKLDQSFTPLVSDITVTSDKGKVEEKGQFSPEQPIYIQYVDNDASTVNLKVKTDSPKAKVVAYDLNNNAYTDLKNIPVQVGANYLTVVSEVTASDGTKVESVYRINVHRLHPNENYYNELYRDQYHFSVKEGWSNDPNGLVYFNGKYHMFYQFYDDTIWGPMHWAHATSKDLIHWKNEPIALYPDANGAMFSGSIVVDKGNTSGLFDNDKGGLVALVTTDGNGQRIELAYSRDEGKTWNKLPNLVADWQKDPLQVQDFRDPKVFRWNDKWFMVLAGGPLRIYSSTNLQNWQVESEYSNINTECPDLYPIRANDGQLKWVLSRGGRFYKIGDFKEINGKWSFIPDEAYKDQDGIMNFGKDSYAAMTYYQHSFGTEKDPTLPDIIEENWMNNWDYCNLVGNTVGQSFNGTYNLNLKVGLVKDGDKYLLTQTPIKAYEALRDNAHKVEYKDVTVTPNNDLFKNFKGDSYEIVSTFRPSKSTTKVGFNVRVGKGQATKVIYDLTTNKIYIDRSKSGVQINNKFSELNEQPVTRNADGSISLHLYVDRASVEAFTKGDTVLGANQIFPAPQSLGLQVVSEGGDSKADITLYPMKSVWTDKQKVNKPLEIVQVSPKEVRLNVGDSTTLTAYVMPGNVSQALDWSVNDESLASITKDPESNSLKIVAKKNGTLTVTVKSHEDPSLSKTYKITILKNNFKTNIKNLKPLSGDWYINDKDLHDENVSSNDYIMSPTKIPSSEYDINLDVKYQKGLVNIFFASANEDPNGAYSLQLGGDKTLRLFRFYGDTITTTDLPAALNDGKLHHVAIHKTQKTVKVTVDGKTVMDYTFNKVDPGFNDAYIGLGLWDGTVDFQNLYVKTPTKNSDNSSSSIDINDQGIPSISTDDNSSIIKSDNSSSSIDINDQGIPSISTDDNSSIIKKASENIQPIVFKTKILMHNAFVYNDTGKHIVKIILKAGSVLKVGKIKFINNKRYYQLDNDKYIKAANIDAFVRRLRRNAFVYNHIGKHIKNSLIRKGKKVKTYGSPVVIKGIKYYIVGNNRYIKAVNFM</sequence>
<feature type="region of interest" description="Disordered" evidence="4">
    <location>
        <begin position="54"/>
        <end position="129"/>
    </location>
</feature>
<dbReference type="Gene3D" id="2.60.40.1080">
    <property type="match status" value="1"/>
</dbReference>
<dbReference type="InterPro" id="IPR013189">
    <property type="entry name" value="Glyco_hydro_32_C"/>
</dbReference>
<dbReference type="KEGG" id="lam:LA2_08740"/>
<name>E4SLR0_LACAR</name>
<dbReference type="InterPro" id="IPR013148">
    <property type="entry name" value="Glyco_hydro_32_N"/>
</dbReference>
<evidence type="ECO:0000256" key="2">
    <source>
        <dbReference type="ARBA" id="ARBA00022801"/>
    </source>
</evidence>
<evidence type="ECO:0000256" key="1">
    <source>
        <dbReference type="ARBA" id="ARBA00009902"/>
    </source>
</evidence>
<dbReference type="SMART" id="SM00635">
    <property type="entry name" value="BID_2"/>
    <property type="match status" value="1"/>
</dbReference>
<protein>
    <submittedName>
        <fullName evidence="7">Fructan hydrolase</fullName>
    </submittedName>
</protein>
<dbReference type="Proteomes" id="UP000007033">
    <property type="component" value="Chromosome"/>
</dbReference>
<feature type="compositionally biased region" description="Low complexity" evidence="4">
    <location>
        <begin position="1154"/>
        <end position="1194"/>
    </location>
</feature>
<dbReference type="CAZy" id="GH32">
    <property type="family name" value="Glycoside Hydrolase Family 32"/>
</dbReference>
<dbReference type="Gene3D" id="2.115.10.20">
    <property type="entry name" value="Glycosyl hydrolase domain, family 43"/>
    <property type="match status" value="1"/>
</dbReference>
<evidence type="ECO:0000256" key="5">
    <source>
        <dbReference type="SAM" id="SignalP"/>
    </source>
</evidence>
<evidence type="ECO:0000256" key="4">
    <source>
        <dbReference type="SAM" id="MobiDB-lite"/>
    </source>
</evidence>
<dbReference type="InterPro" id="IPR001362">
    <property type="entry name" value="Glyco_hydro_32"/>
</dbReference>
<evidence type="ECO:0000259" key="6">
    <source>
        <dbReference type="SMART" id="SM00635"/>
    </source>
</evidence>
<evidence type="ECO:0000313" key="7">
    <source>
        <dbReference type="EMBL" id="ADQ59657.1"/>
    </source>
</evidence>
<dbReference type="PANTHER" id="PTHR42800">
    <property type="entry name" value="EXOINULINASE INUD (AFU_ORTHOLOGUE AFUA_5G00480)"/>
    <property type="match status" value="1"/>
</dbReference>
<dbReference type="GO" id="GO:0005737">
    <property type="term" value="C:cytoplasm"/>
    <property type="evidence" value="ECO:0007669"/>
    <property type="project" value="TreeGrafter"/>
</dbReference>
<feature type="chain" id="PRO_5003188821" evidence="5">
    <location>
        <begin position="33"/>
        <end position="1339"/>
    </location>
</feature>
<dbReference type="InterPro" id="IPR013320">
    <property type="entry name" value="ConA-like_dom_sf"/>
</dbReference>
<dbReference type="Gene3D" id="2.60.120.560">
    <property type="entry name" value="Exo-inulinase, domain 1"/>
    <property type="match status" value="3"/>
</dbReference>
<dbReference type="EMBL" id="CP002338">
    <property type="protein sequence ID" value="ADQ59657.1"/>
    <property type="molecule type" value="Genomic_DNA"/>
</dbReference>
<keyword evidence="5" id="KW-0732">Signal</keyword>
<dbReference type="GO" id="GO:0005987">
    <property type="term" value="P:sucrose catabolic process"/>
    <property type="evidence" value="ECO:0007669"/>
    <property type="project" value="TreeGrafter"/>
</dbReference>
<dbReference type="Pfam" id="PF03217">
    <property type="entry name" value="SlpA"/>
    <property type="match status" value="1"/>
</dbReference>
<dbReference type="Pfam" id="PF08244">
    <property type="entry name" value="Glyco_hydro_32C"/>
    <property type="match status" value="1"/>
</dbReference>
<feature type="region of interest" description="Disordered" evidence="4">
    <location>
        <begin position="1152"/>
        <end position="1196"/>
    </location>
</feature>
<gene>
    <name evidence="7" type="ordered locus">LA2_08740</name>
</gene>
<dbReference type="PATRIC" id="fig|695560.3.peg.1720"/>
<feature type="signal peptide" evidence="5">
    <location>
        <begin position="1"/>
        <end position="32"/>
    </location>
</feature>
<dbReference type="InterPro" id="IPR024968">
    <property type="entry name" value="SlpA_C_lactobacillus"/>
</dbReference>
<feature type="compositionally biased region" description="Polar residues" evidence="4">
    <location>
        <begin position="54"/>
        <end position="69"/>
    </location>
</feature>
<dbReference type="RefSeq" id="WP_013438434.1">
    <property type="nucleotide sequence ID" value="NC_014724.1"/>
</dbReference>